<protein>
    <submittedName>
        <fullName evidence="4">Kelch repeat type 2-containing protein</fullName>
    </submittedName>
</protein>
<dbReference type="InterPro" id="IPR006652">
    <property type="entry name" value="Kelch_1"/>
</dbReference>
<sequence>MRFRNVPGPFLLILALGAGLPPAAAGGFVATGTMVTARQKAVATPLADGRVLITGGRISPAAASKTRKAELYDPATGTFTATGDMLTARQDHTAVRLADGRVLVFNGGDLFAPLNDVPPTLAELYDPVTGTFTATAAPLVERDLASATLLADGRVIVAGGRGCNPCADLGGGVFTLRDTDVVELYDPATGQFVAAGTLSSSRGLATVTALVDGGAVVIGGNREEFIDDGGAVTIVNHPLATAERFDPVTGALVPLAGTMATARAGHAAAALADGRVLVAYGALDAQQTLVPAAVEVLDPAAGTFTAVGTPVPDRPIFGLAVTLAGGSVLFAGGDGGLAASADVYDVAGGTLAGGLPMLRKHLYHVVAPLPDGRALVAGGLDPDNPPVPRGGAQLYDPDLVPDPLFADDFEAPPVHRVAAESGAPAGSDCPFALPAAVRRGASGVVERLLVRTADGRICSVHYVPES</sequence>
<dbReference type="Gene3D" id="2.130.10.80">
    <property type="entry name" value="Galactose oxidase/kelch, beta-propeller"/>
    <property type="match status" value="1"/>
</dbReference>
<gene>
    <name evidence="4" type="ORF">I596_3342</name>
</gene>
<dbReference type="RefSeq" id="WP_067650050.1">
    <property type="nucleotide sequence ID" value="NZ_CP015249.1"/>
</dbReference>
<dbReference type="SMART" id="SM00612">
    <property type="entry name" value="Kelch"/>
    <property type="match status" value="3"/>
</dbReference>
<dbReference type="EMBL" id="CP015249">
    <property type="protein sequence ID" value="ANB19331.1"/>
    <property type="molecule type" value="Genomic_DNA"/>
</dbReference>
<dbReference type="InterPro" id="IPR015915">
    <property type="entry name" value="Kelch-typ_b-propeller"/>
</dbReference>
<dbReference type="PANTHER" id="PTHR46344">
    <property type="entry name" value="OS02G0202900 PROTEIN"/>
    <property type="match status" value="1"/>
</dbReference>
<feature type="chain" id="PRO_5007813531" evidence="3">
    <location>
        <begin position="26"/>
        <end position="466"/>
    </location>
</feature>
<evidence type="ECO:0000256" key="1">
    <source>
        <dbReference type="ARBA" id="ARBA00022441"/>
    </source>
</evidence>
<dbReference type="InterPro" id="IPR037293">
    <property type="entry name" value="Gal_Oxidase_central_sf"/>
</dbReference>
<evidence type="ECO:0000256" key="3">
    <source>
        <dbReference type="SAM" id="SignalP"/>
    </source>
</evidence>
<dbReference type="STRING" id="1300342.I596_3342"/>
<feature type="signal peptide" evidence="3">
    <location>
        <begin position="1"/>
        <end position="25"/>
    </location>
</feature>
<evidence type="ECO:0000256" key="2">
    <source>
        <dbReference type="ARBA" id="ARBA00022737"/>
    </source>
</evidence>
<dbReference type="PANTHER" id="PTHR46344:SF27">
    <property type="entry name" value="KELCH REPEAT SUPERFAMILY PROTEIN"/>
    <property type="match status" value="1"/>
</dbReference>
<name>A0A160DY85_9GAMM</name>
<keyword evidence="3" id="KW-0732">Signal</keyword>
<dbReference type="OrthoDB" id="5925106at2"/>
<reference evidence="4 5" key="1">
    <citation type="submission" date="2016-04" db="EMBL/GenBank/DDBJ databases">
        <title>Complete genome sequence of Dokdonella koreensis DS-123T.</title>
        <authorList>
            <person name="Kim J.F."/>
            <person name="Lee H."/>
            <person name="Kwak M.-J."/>
        </authorList>
    </citation>
    <scope>NUCLEOTIDE SEQUENCE [LARGE SCALE GENOMIC DNA]</scope>
    <source>
        <strain evidence="4 5">DS-123</strain>
    </source>
</reference>
<accession>A0A160DY85</accession>
<evidence type="ECO:0000313" key="5">
    <source>
        <dbReference type="Proteomes" id="UP000076830"/>
    </source>
</evidence>
<dbReference type="KEGG" id="dko:I596_3342"/>
<dbReference type="AlphaFoldDB" id="A0A160DY85"/>
<evidence type="ECO:0000313" key="4">
    <source>
        <dbReference type="EMBL" id="ANB19331.1"/>
    </source>
</evidence>
<dbReference type="SUPFAM" id="SSF50965">
    <property type="entry name" value="Galactose oxidase, central domain"/>
    <property type="match status" value="1"/>
</dbReference>
<dbReference type="SUPFAM" id="SSF117281">
    <property type="entry name" value="Kelch motif"/>
    <property type="match status" value="1"/>
</dbReference>
<keyword evidence="2" id="KW-0677">Repeat</keyword>
<keyword evidence="1" id="KW-0880">Kelch repeat</keyword>
<dbReference type="Gene3D" id="2.120.10.80">
    <property type="entry name" value="Kelch-type beta propeller"/>
    <property type="match status" value="2"/>
</dbReference>
<keyword evidence="5" id="KW-1185">Reference proteome</keyword>
<proteinExistence type="predicted"/>
<organism evidence="4 5">
    <name type="scientific">Dokdonella koreensis DS-123</name>
    <dbReference type="NCBI Taxonomy" id="1300342"/>
    <lineage>
        <taxon>Bacteria</taxon>
        <taxon>Pseudomonadati</taxon>
        <taxon>Pseudomonadota</taxon>
        <taxon>Gammaproteobacteria</taxon>
        <taxon>Lysobacterales</taxon>
        <taxon>Rhodanobacteraceae</taxon>
        <taxon>Dokdonella</taxon>
    </lineage>
</organism>
<dbReference type="InterPro" id="IPR011043">
    <property type="entry name" value="Gal_Oxase/kelch_b-propeller"/>
</dbReference>
<dbReference type="Proteomes" id="UP000076830">
    <property type="component" value="Chromosome"/>
</dbReference>